<gene>
    <name evidence="1" type="ORF">SAMN05216225_104815</name>
</gene>
<sequence length="73" mass="8531">MSLLIIYIVTVVGGFIWYLKKQKDYETSLLKKKVEESENLKRTLAMGLAYRFNFPTQKNDDGETTYKNATDIF</sequence>
<protein>
    <submittedName>
        <fullName evidence="1">Uncharacterized protein</fullName>
    </submittedName>
</protein>
<accession>A0A1M5LMT9</accession>
<evidence type="ECO:0000313" key="2">
    <source>
        <dbReference type="Proteomes" id="UP000183988"/>
    </source>
</evidence>
<dbReference type="OrthoDB" id="9803736at2"/>
<organism evidence="1 2">
    <name type="scientific">Ornithinibacillus halophilus</name>
    <dbReference type="NCBI Taxonomy" id="930117"/>
    <lineage>
        <taxon>Bacteria</taxon>
        <taxon>Bacillati</taxon>
        <taxon>Bacillota</taxon>
        <taxon>Bacilli</taxon>
        <taxon>Bacillales</taxon>
        <taxon>Bacillaceae</taxon>
        <taxon>Ornithinibacillus</taxon>
    </lineage>
</organism>
<reference evidence="1 2" key="1">
    <citation type="submission" date="2016-11" db="EMBL/GenBank/DDBJ databases">
        <authorList>
            <person name="Jaros S."/>
            <person name="Januszkiewicz K."/>
            <person name="Wedrychowicz H."/>
        </authorList>
    </citation>
    <scope>NUCLEOTIDE SEQUENCE [LARGE SCALE GENOMIC DNA]</scope>
    <source>
        <strain evidence="1 2">IBRC-M 10683</strain>
    </source>
</reference>
<dbReference type="STRING" id="930117.SAMN05216225_104815"/>
<dbReference type="EMBL" id="FQVW01000048">
    <property type="protein sequence ID" value="SHG65643.1"/>
    <property type="molecule type" value="Genomic_DNA"/>
</dbReference>
<evidence type="ECO:0000313" key="1">
    <source>
        <dbReference type="EMBL" id="SHG65643.1"/>
    </source>
</evidence>
<proteinExistence type="predicted"/>
<dbReference type="Proteomes" id="UP000183988">
    <property type="component" value="Unassembled WGS sequence"/>
</dbReference>
<dbReference type="AlphaFoldDB" id="A0A1M5LMT9"/>
<dbReference type="RefSeq" id="WP_143155648.1">
    <property type="nucleotide sequence ID" value="NZ_FQVW01000048.1"/>
</dbReference>
<keyword evidence="2" id="KW-1185">Reference proteome</keyword>
<name>A0A1M5LMT9_9BACI</name>